<feature type="compositionally biased region" description="Basic residues" evidence="1">
    <location>
        <begin position="9"/>
        <end position="30"/>
    </location>
</feature>
<name>A0A6I5N2Q0_9BIFI</name>
<reference evidence="3 4" key="1">
    <citation type="submission" date="2019-09" db="EMBL/GenBank/DDBJ databases">
        <title>Phylogenetic characterization of a novel taxon of the genus Bifidobacterium: Bifidobacterium choloepi sp. nov.</title>
        <authorList>
            <person name="Modesto M."/>
            <person name="Satti M."/>
        </authorList>
    </citation>
    <scope>NUCLEOTIDE SEQUENCE [LARGE SCALE GENOMIC DNA]</scope>
    <source>
        <strain evidence="3 4">BRDM6</strain>
    </source>
</reference>
<keyword evidence="2" id="KW-0812">Transmembrane</keyword>
<feature type="transmembrane region" description="Helical" evidence="2">
    <location>
        <begin position="176"/>
        <end position="197"/>
    </location>
</feature>
<dbReference type="Pfam" id="PF04307">
    <property type="entry name" value="YdjM"/>
    <property type="match status" value="1"/>
</dbReference>
<organism evidence="3 4">
    <name type="scientific">Bifidobacterium choloepi</name>
    <dbReference type="NCBI Taxonomy" id="2614131"/>
    <lineage>
        <taxon>Bacteria</taxon>
        <taxon>Bacillati</taxon>
        <taxon>Actinomycetota</taxon>
        <taxon>Actinomycetes</taxon>
        <taxon>Bifidobacteriales</taxon>
        <taxon>Bifidobacteriaceae</taxon>
        <taxon>Bifidobacterium</taxon>
    </lineage>
</organism>
<dbReference type="Proteomes" id="UP000469292">
    <property type="component" value="Unassembled WGS sequence"/>
</dbReference>
<protein>
    <submittedName>
        <fullName evidence="3">Metal-dependent hydrolase</fullName>
    </submittedName>
</protein>
<dbReference type="InterPro" id="IPR007404">
    <property type="entry name" value="YdjM-like"/>
</dbReference>
<keyword evidence="2" id="KW-1133">Transmembrane helix</keyword>
<feature type="transmembrane region" description="Helical" evidence="2">
    <location>
        <begin position="256"/>
        <end position="278"/>
    </location>
</feature>
<evidence type="ECO:0000313" key="3">
    <source>
        <dbReference type="EMBL" id="NEG70455.1"/>
    </source>
</evidence>
<dbReference type="AlphaFoldDB" id="A0A6I5N2Q0"/>
<keyword evidence="4" id="KW-1185">Reference proteome</keyword>
<accession>A0A6I5N2Q0</accession>
<dbReference type="PANTHER" id="PTHR35531">
    <property type="entry name" value="INNER MEMBRANE PROTEIN YBCI-RELATED"/>
    <property type="match status" value="1"/>
</dbReference>
<feature type="region of interest" description="Disordered" evidence="1">
    <location>
        <begin position="1"/>
        <end position="37"/>
    </location>
</feature>
<comment type="caution">
    <text evidence="3">The sequence shown here is derived from an EMBL/GenBank/DDBJ whole genome shotgun (WGS) entry which is preliminary data.</text>
</comment>
<dbReference type="PANTHER" id="PTHR35531:SF1">
    <property type="entry name" value="INNER MEMBRANE PROTEIN YBCI-RELATED"/>
    <property type="match status" value="1"/>
</dbReference>
<evidence type="ECO:0000256" key="1">
    <source>
        <dbReference type="SAM" id="MobiDB-lite"/>
    </source>
</evidence>
<dbReference type="GO" id="GO:0016787">
    <property type="term" value="F:hydrolase activity"/>
    <property type="evidence" value="ECO:0007669"/>
    <property type="project" value="UniProtKB-KW"/>
</dbReference>
<proteinExistence type="predicted"/>
<sequence length="280" mass="30918">MAPILTTRAARRRREPARQRRRRRLPRRRNPTRDDSIRTDVQLSLHSVFSHPFICGLNRPKLKGTRTMLGRHHVESGVALGVIGAGVATIAGVRLLTGQPASGLGAAYAQWFSHVLDGVAAMSWGARLRGLAVGVVAFIVGTLLPDIDVPTSSICKILHTGLIRWPFPHRTLTHSIWPILVLLFFSTWLPWLAWLAAGMFTHILLDSLSTSGVCWLWPLTRYRKSGRMGHRKRVNQRHRVHLYKVGGSVEAALNRVLVLGAIVIGVVAVVTLLANHAALA</sequence>
<gene>
    <name evidence="3" type="ORF">F6S87_07575</name>
</gene>
<evidence type="ECO:0000256" key="2">
    <source>
        <dbReference type="SAM" id="Phobius"/>
    </source>
</evidence>
<keyword evidence="3" id="KW-0378">Hydrolase</keyword>
<evidence type="ECO:0000313" key="4">
    <source>
        <dbReference type="Proteomes" id="UP000469292"/>
    </source>
</evidence>
<keyword evidence="2" id="KW-0472">Membrane</keyword>
<dbReference type="EMBL" id="VYSG01000003">
    <property type="protein sequence ID" value="NEG70455.1"/>
    <property type="molecule type" value="Genomic_DNA"/>
</dbReference>